<comment type="catalytic activity">
    <reaction evidence="1">
        <text>Endonucleolytic cleavage to 5'-phosphomonoester.</text>
        <dbReference type="EC" id="3.1.26.3"/>
    </reaction>
</comment>
<name>A0A7R8X5A0_9CRUS</name>
<evidence type="ECO:0000256" key="12">
    <source>
        <dbReference type="ARBA" id="ARBA00022759"/>
    </source>
</evidence>
<dbReference type="EC" id="3.1.26.3" evidence="6"/>
<keyword evidence="16" id="KW-0221">Differentiation</keyword>
<evidence type="ECO:0000259" key="25">
    <source>
        <dbReference type="PROSITE" id="PS50137"/>
    </source>
</evidence>
<dbReference type="Pfam" id="PF00636">
    <property type="entry name" value="Ribonuclease_3"/>
    <property type="match status" value="1"/>
</dbReference>
<dbReference type="Gene3D" id="3.30.160.20">
    <property type="match status" value="1"/>
</dbReference>
<dbReference type="GO" id="GO:0003723">
    <property type="term" value="F:RNA binding"/>
    <property type="evidence" value="ECO:0007669"/>
    <property type="project" value="UniProtKB-UniRule"/>
</dbReference>
<evidence type="ECO:0000256" key="17">
    <source>
        <dbReference type="ARBA" id="ARBA00023211"/>
    </source>
</evidence>
<evidence type="ECO:0000313" key="27">
    <source>
        <dbReference type="EMBL" id="CAD7243120.1"/>
    </source>
</evidence>
<evidence type="ECO:0000256" key="22">
    <source>
        <dbReference type="ARBA" id="ARBA00083702"/>
    </source>
</evidence>
<dbReference type="Pfam" id="PF14622">
    <property type="entry name" value="Ribonucleas_3_3"/>
    <property type="match status" value="1"/>
</dbReference>
<evidence type="ECO:0000256" key="15">
    <source>
        <dbReference type="ARBA" id="ARBA00022884"/>
    </source>
</evidence>
<evidence type="ECO:0000256" key="7">
    <source>
        <dbReference type="ARBA" id="ARBA00017706"/>
    </source>
</evidence>
<evidence type="ECO:0000256" key="21">
    <source>
        <dbReference type="ARBA" id="ARBA00078955"/>
    </source>
</evidence>
<feature type="domain" description="RNase III" evidence="26">
    <location>
        <begin position="649"/>
        <end position="827"/>
    </location>
</feature>
<evidence type="ECO:0000256" key="16">
    <source>
        <dbReference type="ARBA" id="ARBA00023156"/>
    </source>
</evidence>
<evidence type="ECO:0000256" key="6">
    <source>
        <dbReference type="ARBA" id="ARBA00012177"/>
    </source>
</evidence>
<keyword evidence="18" id="KW-0539">Nucleus</keyword>
<dbReference type="PROSITE" id="PS00517">
    <property type="entry name" value="RNASE_3_1"/>
    <property type="match status" value="1"/>
</dbReference>
<feature type="domain" description="DRBM" evidence="25">
    <location>
        <begin position="1029"/>
        <end position="1104"/>
    </location>
</feature>
<keyword evidence="16" id="KW-0334">Gonadal differentiation</keyword>
<dbReference type="InterPro" id="IPR044442">
    <property type="entry name" value="RNAse_III_DSRM__animal"/>
</dbReference>
<dbReference type="InterPro" id="IPR058938">
    <property type="entry name" value="Helical_CED_Drosha"/>
</dbReference>
<dbReference type="InterPro" id="IPR000999">
    <property type="entry name" value="RNase_III_dom"/>
</dbReference>
<evidence type="ECO:0000256" key="1">
    <source>
        <dbReference type="ARBA" id="ARBA00000109"/>
    </source>
</evidence>
<dbReference type="GO" id="GO:0006364">
    <property type="term" value="P:rRNA processing"/>
    <property type="evidence" value="ECO:0007669"/>
    <property type="project" value="InterPro"/>
</dbReference>
<dbReference type="GO" id="GO:0007506">
    <property type="term" value="P:gonadal mesoderm development"/>
    <property type="evidence" value="ECO:0007669"/>
    <property type="project" value="UniProtKB-KW"/>
</dbReference>
<dbReference type="PROSITE" id="PS50142">
    <property type="entry name" value="RNASE_3_2"/>
    <property type="match status" value="2"/>
</dbReference>
<evidence type="ECO:0000256" key="24">
    <source>
        <dbReference type="SAM" id="MobiDB-lite"/>
    </source>
</evidence>
<keyword evidence="15 23" id="KW-0694">RNA-binding</keyword>
<evidence type="ECO:0000259" key="26">
    <source>
        <dbReference type="PROSITE" id="PS50142"/>
    </source>
</evidence>
<evidence type="ECO:0000256" key="3">
    <source>
        <dbReference type="ARBA" id="ARBA00001946"/>
    </source>
</evidence>
<dbReference type="InterPro" id="IPR011907">
    <property type="entry name" value="RNase_III"/>
</dbReference>
<evidence type="ECO:0000256" key="14">
    <source>
        <dbReference type="ARBA" id="ARBA00022842"/>
    </source>
</evidence>
<comment type="cofactor">
    <cofactor evidence="3">
        <name>Mg(2+)</name>
        <dbReference type="ChEBI" id="CHEBI:18420"/>
    </cofactor>
</comment>
<protein>
    <recommendedName>
        <fullName evidence="7">Ribonuclease 3</fullName>
        <ecNumber evidence="6">3.1.26.3</ecNumber>
    </recommendedName>
    <alternativeName>
        <fullName evidence="19">Ribonuclease III</fullName>
    </alternativeName>
    <alternativeName>
        <fullName evidence="21 22">protein Drosha</fullName>
    </alternativeName>
</protein>
<comment type="cofactor">
    <cofactor evidence="2">
        <name>Mn(2+)</name>
        <dbReference type="ChEBI" id="CHEBI:29035"/>
    </cofactor>
</comment>
<dbReference type="Proteomes" id="UP000677054">
    <property type="component" value="Unassembled WGS sequence"/>
</dbReference>
<comment type="subcellular location">
    <subcellularLocation>
        <location evidence="4">Nucleus</location>
    </subcellularLocation>
</comment>
<evidence type="ECO:0000256" key="9">
    <source>
        <dbReference type="ARBA" id="ARBA00022722"/>
    </source>
</evidence>
<feature type="region of interest" description="Disordered" evidence="24">
    <location>
        <begin position="251"/>
        <end position="274"/>
    </location>
</feature>
<keyword evidence="28" id="KW-1185">Reference proteome</keyword>
<comment type="function">
    <text evidence="20">Executes the initial step of microRNA (miRNA) processing in the nucleus, that is the cleavage of pri-miRNA to release pre-miRNA. Involved in pre-rRNA processing. Cleaves double-strand RNA and does not cleave single-strand RNA. Involved in fertility. Required for the function or synthesis of the let-7 miRNA.</text>
</comment>
<keyword evidence="12" id="KW-0255">Endonuclease</keyword>
<proteinExistence type="inferred from homology"/>
<organism evidence="27">
    <name type="scientific">Darwinula stevensoni</name>
    <dbReference type="NCBI Taxonomy" id="69355"/>
    <lineage>
        <taxon>Eukaryota</taxon>
        <taxon>Metazoa</taxon>
        <taxon>Ecdysozoa</taxon>
        <taxon>Arthropoda</taxon>
        <taxon>Crustacea</taxon>
        <taxon>Oligostraca</taxon>
        <taxon>Ostracoda</taxon>
        <taxon>Podocopa</taxon>
        <taxon>Podocopida</taxon>
        <taxon>Darwinulocopina</taxon>
        <taxon>Darwinuloidea</taxon>
        <taxon>Darwinulidae</taxon>
        <taxon>Darwinula</taxon>
    </lineage>
</organism>
<dbReference type="FunFam" id="1.10.1520.10:FF:000002">
    <property type="entry name" value="Drosha ribonuclease III"/>
    <property type="match status" value="1"/>
</dbReference>
<evidence type="ECO:0000313" key="28">
    <source>
        <dbReference type="Proteomes" id="UP000677054"/>
    </source>
</evidence>
<keyword evidence="14" id="KW-0460">Magnesium</keyword>
<dbReference type="SUPFAM" id="SSF54768">
    <property type="entry name" value="dsRNA-binding domain-like"/>
    <property type="match status" value="1"/>
</dbReference>
<dbReference type="Pfam" id="PF00035">
    <property type="entry name" value="dsrm"/>
    <property type="match status" value="1"/>
</dbReference>
<keyword evidence="9" id="KW-0540">Nuclease</keyword>
<reference evidence="27" key="1">
    <citation type="submission" date="2020-11" db="EMBL/GenBank/DDBJ databases">
        <authorList>
            <person name="Tran Van P."/>
        </authorList>
    </citation>
    <scope>NUCLEOTIDE SEQUENCE</scope>
</reference>
<comment type="similarity">
    <text evidence="5">Belongs to the ribonuclease III family.</text>
</comment>
<dbReference type="InterPro" id="IPR014720">
    <property type="entry name" value="dsRBD_dom"/>
</dbReference>
<evidence type="ECO:0000256" key="20">
    <source>
        <dbReference type="ARBA" id="ARBA00060285"/>
    </source>
</evidence>
<dbReference type="PANTHER" id="PTHR11207:SF0">
    <property type="entry name" value="RIBONUCLEASE 3"/>
    <property type="match status" value="1"/>
</dbReference>
<dbReference type="GO" id="GO:0070877">
    <property type="term" value="C:microprocessor complex"/>
    <property type="evidence" value="ECO:0007669"/>
    <property type="project" value="TreeGrafter"/>
</dbReference>
<dbReference type="Gene3D" id="1.10.1520.10">
    <property type="entry name" value="Ribonuclease III domain"/>
    <property type="match status" value="2"/>
</dbReference>
<dbReference type="GO" id="GO:0031054">
    <property type="term" value="P:pre-miRNA processing"/>
    <property type="evidence" value="ECO:0007669"/>
    <property type="project" value="InterPro"/>
</dbReference>
<dbReference type="HAMAP" id="MF_00104">
    <property type="entry name" value="RNase_III"/>
    <property type="match status" value="1"/>
</dbReference>
<keyword evidence="8" id="KW-0690">Ribosome biogenesis</keyword>
<dbReference type="GO" id="GO:0046872">
    <property type="term" value="F:metal ion binding"/>
    <property type="evidence" value="ECO:0007669"/>
    <property type="project" value="UniProtKB-KW"/>
</dbReference>
<dbReference type="Pfam" id="PF26050">
    <property type="entry name" value="Helical_CED_Drosha"/>
    <property type="match status" value="1"/>
</dbReference>
<dbReference type="CDD" id="cd00593">
    <property type="entry name" value="RIBOc"/>
    <property type="match status" value="2"/>
</dbReference>
<dbReference type="EMBL" id="LR899887">
    <property type="protein sequence ID" value="CAD7243120.1"/>
    <property type="molecule type" value="Genomic_DNA"/>
</dbReference>
<gene>
    <name evidence="27" type="ORF">DSTB1V02_LOCUS3054</name>
</gene>
<accession>A0A7R8X5A0</accession>
<dbReference type="GO" id="GO:0031053">
    <property type="term" value="P:primary miRNA processing"/>
    <property type="evidence" value="ECO:0007669"/>
    <property type="project" value="TreeGrafter"/>
</dbReference>
<evidence type="ECO:0000256" key="10">
    <source>
        <dbReference type="ARBA" id="ARBA00022723"/>
    </source>
</evidence>
<keyword evidence="13" id="KW-0378">Hydrolase</keyword>
<evidence type="ECO:0000256" key="19">
    <source>
        <dbReference type="ARBA" id="ARBA00032486"/>
    </source>
</evidence>
<dbReference type="AlphaFoldDB" id="A0A7R8X5A0"/>
<dbReference type="PANTHER" id="PTHR11207">
    <property type="entry name" value="RIBONUCLEASE III"/>
    <property type="match status" value="1"/>
</dbReference>
<evidence type="ECO:0000256" key="18">
    <source>
        <dbReference type="ARBA" id="ARBA00023242"/>
    </source>
</evidence>
<evidence type="ECO:0000256" key="11">
    <source>
        <dbReference type="ARBA" id="ARBA00022737"/>
    </source>
</evidence>
<feature type="domain" description="RNase III" evidence="26">
    <location>
        <begin position="879"/>
        <end position="1002"/>
    </location>
</feature>
<dbReference type="SMART" id="SM00358">
    <property type="entry name" value="DSRM"/>
    <property type="match status" value="1"/>
</dbReference>
<dbReference type="SMART" id="SM00535">
    <property type="entry name" value="RIBOc"/>
    <property type="match status" value="2"/>
</dbReference>
<sequence>MLQGDQTERLGRGDVMRSQHAGGVALAAETVMAKLKEVPDAEIIALRGLGAQGEVLLAAGRGLLIGKEGDNMNEDLQRAEDYQGTVPPEVEAGLETILLQRGGDHGRDLPEIDLRRPLTPHVALLVLLMLPTSYDVIFLLCWKGATEVNKAKSELKSKGEREGSDGERKHMEKISAEEMLQEEQVLFIRCSPAELFYERDEQNPRLMKGTTQLKKLCEQFKVQLGTRVERITGQQSSENSDVSCSLHVERCSHDDGESGHSESESSEEEGELKNDTQASAILELERKQQHPERLHSELWHNEPGEMNDMPVCRCSLKARKTGIRHGFYEGETHVPPCEPFSNNVSRLHHYRITVSPPTNFLVKTPTVINHDGHEFIFEGFSMLSHFPLEKFPVCGIIRFNIRYAIHYVEEKFPENFCAEELNLFSKILFRDILELYDLDLKAAGDEHGCSQFHFLPRFVRELPDHGKEILSMCYVMRYLLEADQDLIPPEEIKNLVDLPDSEWQNFADKVKGMIVTYPGKKPSSVRVDQLDREQENPDALQYPQLIHFGMRPLQLSYAGNPDYQRAWKEYLKFRYLLANRPKPSETDKHKLHDLEMKAQKLRSHSKLKREVTIALSAEGFRRTGIFCDVIQHAMLLPILICHLRFHRSLDSLEQLVSYHFKNRYLLQLALTHPSYKGNYGTNRDHARNSLTNCGIRQLAYGDRMIHFRRKRGINTLIHIMSLFGQDRETDSNVTHYERLEFLGDAVVEFLSTIHLFFMFPGLEEGGLATYRSALVQNKHLAVLAKKLNLEKYLLYGHGSELCHDSELRHALANSYEAVMAALFLDGGLQVADRIFSETLFQGEMDLLEVWNNLPLHPLQEQEPSGDRHWIESIPFLKELLKFEEYTGLEFKHIRLLARAFTDHSIGFNNLTIGSNERLEFLGDTVLQLIVSDFLYKHFPDHHEGHLSLLRSSLVNNKTQAVVCDDIGLTRFARAKLSLNNWKTKSKADLLEALLGAIFVDRGMTHCYTFCKVCFFPRLQEFIVNQDWIDPKSKLQQCCLTLRGLNCEEPDMPLYKVIESKGPTNRRTYRVAVYFRGKRMAEAVNNSIQQAEMDAAKLALKKWRDLFPQLEHQERVLRKLKQKKGK</sequence>
<evidence type="ECO:0000256" key="2">
    <source>
        <dbReference type="ARBA" id="ARBA00001936"/>
    </source>
</evidence>
<dbReference type="OrthoDB" id="67027at2759"/>
<keyword evidence="10" id="KW-0479">Metal-binding</keyword>
<keyword evidence="11" id="KW-0677">Repeat</keyword>
<dbReference type="CDD" id="cd19877">
    <property type="entry name" value="DSRM_RNAse_III_meta_like"/>
    <property type="match status" value="1"/>
</dbReference>
<dbReference type="FunFam" id="3.30.160.20:FF:000012">
    <property type="entry name" value="Drosha ribonuclease III"/>
    <property type="match status" value="1"/>
</dbReference>
<evidence type="ECO:0000256" key="8">
    <source>
        <dbReference type="ARBA" id="ARBA00022517"/>
    </source>
</evidence>
<evidence type="ECO:0000256" key="4">
    <source>
        <dbReference type="ARBA" id="ARBA00004123"/>
    </source>
</evidence>
<keyword evidence="17" id="KW-0464">Manganese</keyword>
<evidence type="ECO:0000256" key="5">
    <source>
        <dbReference type="ARBA" id="ARBA00010183"/>
    </source>
</evidence>
<dbReference type="SUPFAM" id="SSF69065">
    <property type="entry name" value="RNase III domain-like"/>
    <property type="match status" value="2"/>
</dbReference>
<dbReference type="InterPro" id="IPR036389">
    <property type="entry name" value="RNase_III_sf"/>
</dbReference>
<dbReference type="PROSITE" id="PS50137">
    <property type="entry name" value="DS_RBD"/>
    <property type="match status" value="1"/>
</dbReference>
<dbReference type="EMBL" id="CAJPEV010000370">
    <property type="protein sequence ID" value="CAG0884564.1"/>
    <property type="molecule type" value="Genomic_DNA"/>
</dbReference>
<dbReference type="GO" id="GO:0004525">
    <property type="term" value="F:ribonuclease III activity"/>
    <property type="evidence" value="ECO:0007669"/>
    <property type="project" value="UniProtKB-EC"/>
</dbReference>
<feature type="compositionally biased region" description="Basic and acidic residues" evidence="24">
    <location>
        <begin position="251"/>
        <end position="263"/>
    </location>
</feature>
<evidence type="ECO:0000256" key="13">
    <source>
        <dbReference type="ARBA" id="ARBA00022801"/>
    </source>
</evidence>
<evidence type="ECO:0000256" key="23">
    <source>
        <dbReference type="PROSITE-ProRule" id="PRU00266"/>
    </source>
</evidence>